<accession>A0AAV8U3I8</accession>
<reference evidence="1 2" key="1">
    <citation type="submission" date="2021-09" db="EMBL/GenBank/DDBJ databases">
        <title>Genomic insights and catalytic innovation underlie evolution of tropane alkaloids biosynthesis.</title>
        <authorList>
            <person name="Wang Y.-J."/>
            <person name="Tian T."/>
            <person name="Huang J.-P."/>
            <person name="Huang S.-X."/>
        </authorList>
    </citation>
    <scope>NUCLEOTIDE SEQUENCE [LARGE SCALE GENOMIC DNA]</scope>
    <source>
        <strain evidence="1">KIB-2018</strain>
        <tissue evidence="1">Leaf</tissue>
    </source>
</reference>
<comment type="caution">
    <text evidence="1">The sequence shown here is derived from an EMBL/GenBank/DDBJ whole genome shotgun (WGS) entry which is preliminary data.</text>
</comment>
<keyword evidence="2" id="KW-1185">Reference proteome</keyword>
<dbReference type="AlphaFoldDB" id="A0AAV8U3I8"/>
<organism evidence="1 2">
    <name type="scientific">Erythroxylum novogranatense</name>
    <dbReference type="NCBI Taxonomy" id="1862640"/>
    <lineage>
        <taxon>Eukaryota</taxon>
        <taxon>Viridiplantae</taxon>
        <taxon>Streptophyta</taxon>
        <taxon>Embryophyta</taxon>
        <taxon>Tracheophyta</taxon>
        <taxon>Spermatophyta</taxon>
        <taxon>Magnoliopsida</taxon>
        <taxon>eudicotyledons</taxon>
        <taxon>Gunneridae</taxon>
        <taxon>Pentapetalae</taxon>
        <taxon>rosids</taxon>
        <taxon>fabids</taxon>
        <taxon>Malpighiales</taxon>
        <taxon>Erythroxylaceae</taxon>
        <taxon>Erythroxylum</taxon>
    </lineage>
</organism>
<evidence type="ECO:0000313" key="2">
    <source>
        <dbReference type="Proteomes" id="UP001159364"/>
    </source>
</evidence>
<dbReference type="EMBL" id="JAIWQS010000002">
    <property type="protein sequence ID" value="KAJ8772913.1"/>
    <property type="molecule type" value="Genomic_DNA"/>
</dbReference>
<evidence type="ECO:0000313" key="1">
    <source>
        <dbReference type="EMBL" id="KAJ8772913.1"/>
    </source>
</evidence>
<dbReference type="Proteomes" id="UP001159364">
    <property type="component" value="Linkage Group LG02"/>
</dbReference>
<proteinExistence type="predicted"/>
<gene>
    <name evidence="1" type="ORF">K2173_028090</name>
</gene>
<protein>
    <submittedName>
        <fullName evidence="1">Uncharacterized protein</fullName>
    </submittedName>
</protein>
<name>A0AAV8U3I8_9ROSI</name>
<sequence length="205" mass="22492">MAFMTRATGIDSGEVRSREIKVPWDGKEIATWDVRGSEGRWAEGWICDKGGWVGSGPIEEGAWGGREVGRGGMRPRREWRHGSEQTGLEEEAWPVEGPSRLGNDVVPFSIEWLPDSSFLELLVDLTSLLDELRETYGGEEEKGLAWERGASTVGGTLVGVSDCSAWERAAYLEPRGLSGLPWEGLSQRESDVGGGGRRVRRATCI</sequence>